<gene>
    <name evidence="5" type="ORF">WA026_007541</name>
</gene>
<dbReference type="Proteomes" id="UP001431783">
    <property type="component" value="Unassembled WGS sequence"/>
</dbReference>
<keyword evidence="3" id="KW-0862">Zinc</keyword>
<comment type="caution">
    <text evidence="5">The sequence shown here is derived from an EMBL/GenBank/DDBJ whole genome shotgun (WGS) entry which is preliminary data.</text>
</comment>
<organism evidence="5 6">
    <name type="scientific">Henosepilachna vigintioctopunctata</name>
    <dbReference type="NCBI Taxonomy" id="420089"/>
    <lineage>
        <taxon>Eukaryota</taxon>
        <taxon>Metazoa</taxon>
        <taxon>Ecdysozoa</taxon>
        <taxon>Arthropoda</taxon>
        <taxon>Hexapoda</taxon>
        <taxon>Insecta</taxon>
        <taxon>Pterygota</taxon>
        <taxon>Neoptera</taxon>
        <taxon>Endopterygota</taxon>
        <taxon>Coleoptera</taxon>
        <taxon>Polyphaga</taxon>
        <taxon>Cucujiformia</taxon>
        <taxon>Coccinelloidea</taxon>
        <taxon>Coccinellidae</taxon>
        <taxon>Epilachninae</taxon>
        <taxon>Epilachnini</taxon>
        <taxon>Henosepilachna</taxon>
    </lineage>
</organism>
<dbReference type="Gene3D" id="2.20.25.240">
    <property type="match status" value="1"/>
</dbReference>
<dbReference type="EMBL" id="JARQZJ010000093">
    <property type="protein sequence ID" value="KAK9884695.1"/>
    <property type="molecule type" value="Genomic_DNA"/>
</dbReference>
<protein>
    <recommendedName>
        <fullName evidence="4">FLYWCH-type domain-containing protein</fullName>
    </recommendedName>
</protein>
<name>A0AAW1UQ70_9CUCU</name>
<keyword evidence="2" id="KW-0863">Zinc-finger</keyword>
<evidence type="ECO:0000256" key="1">
    <source>
        <dbReference type="ARBA" id="ARBA00022723"/>
    </source>
</evidence>
<feature type="domain" description="FLYWCH-type" evidence="4">
    <location>
        <begin position="49"/>
        <end position="107"/>
    </location>
</feature>
<dbReference type="Pfam" id="PF04500">
    <property type="entry name" value="FLYWCH"/>
    <property type="match status" value="1"/>
</dbReference>
<keyword evidence="1" id="KW-0479">Metal-binding</keyword>
<evidence type="ECO:0000313" key="5">
    <source>
        <dbReference type="EMBL" id="KAK9884695.1"/>
    </source>
</evidence>
<evidence type="ECO:0000259" key="4">
    <source>
        <dbReference type="Pfam" id="PF04500"/>
    </source>
</evidence>
<accession>A0AAW1UQ70</accession>
<proteinExistence type="predicted"/>
<evidence type="ECO:0000256" key="2">
    <source>
        <dbReference type="ARBA" id="ARBA00022771"/>
    </source>
</evidence>
<reference evidence="5 6" key="1">
    <citation type="submission" date="2023-03" db="EMBL/GenBank/DDBJ databases">
        <title>Genome insight into feeding habits of ladybird beetles.</title>
        <authorList>
            <person name="Li H.-S."/>
            <person name="Huang Y.-H."/>
            <person name="Pang H."/>
        </authorList>
    </citation>
    <scope>NUCLEOTIDE SEQUENCE [LARGE SCALE GENOMIC DNA]</scope>
    <source>
        <strain evidence="5">SYSU_2023b</strain>
        <tissue evidence="5">Whole body</tissue>
    </source>
</reference>
<dbReference type="AlphaFoldDB" id="A0AAW1UQ70"/>
<dbReference type="InterPro" id="IPR007588">
    <property type="entry name" value="Znf_FLYWCH"/>
</dbReference>
<evidence type="ECO:0000256" key="3">
    <source>
        <dbReference type="ARBA" id="ARBA00022833"/>
    </source>
</evidence>
<evidence type="ECO:0000313" key="6">
    <source>
        <dbReference type="Proteomes" id="UP001431783"/>
    </source>
</evidence>
<dbReference type="GO" id="GO:0008270">
    <property type="term" value="F:zinc ion binding"/>
    <property type="evidence" value="ECO:0007669"/>
    <property type="project" value="UniProtKB-KW"/>
</dbReference>
<sequence length="129" mass="15133">MAVRGHIPFNQSARKVRFVSQFDGFTSINYNLPKNNALNCTIYFDMGHKNPKIVLDNCDFIMHSREVKRTIWLCSRYFAGFTKTEGRCKAKLITREKIVYMSGTHNHEPKIKCLKFNNMLSQKVRIVRE</sequence>
<keyword evidence="6" id="KW-1185">Reference proteome</keyword>